<evidence type="ECO:0000313" key="2">
    <source>
        <dbReference type="EMBL" id="GBN07129.1"/>
    </source>
</evidence>
<name>A0A4Y2KYA6_ARAVE</name>
<accession>A0A4Y2KYA6</accession>
<feature type="compositionally biased region" description="Polar residues" evidence="1">
    <location>
        <begin position="90"/>
        <end position="99"/>
    </location>
</feature>
<reference evidence="2 3" key="1">
    <citation type="journal article" date="2019" name="Sci. Rep.">
        <title>Orb-weaving spider Araneus ventricosus genome elucidates the spidroin gene catalogue.</title>
        <authorList>
            <person name="Kono N."/>
            <person name="Nakamura H."/>
            <person name="Ohtoshi R."/>
            <person name="Moran D.A.P."/>
            <person name="Shinohara A."/>
            <person name="Yoshida Y."/>
            <person name="Fujiwara M."/>
            <person name="Mori M."/>
            <person name="Tomita M."/>
            <person name="Arakawa K."/>
        </authorList>
    </citation>
    <scope>NUCLEOTIDE SEQUENCE [LARGE SCALE GENOMIC DNA]</scope>
</reference>
<dbReference type="Proteomes" id="UP000499080">
    <property type="component" value="Unassembled WGS sequence"/>
</dbReference>
<dbReference type="EMBL" id="BGPR01005135">
    <property type="protein sequence ID" value="GBN07129.1"/>
    <property type="molecule type" value="Genomic_DNA"/>
</dbReference>
<sequence length="99" mass="10820">MRALEKTAKKFSFHFGVPSPVFRTGARLKPLDPGGVSKSVPRISGHKIWWVIHRSDSADSTHGQPLVRSDHSPHSLLEGSGPVYCAPSSPHFQNEPSLP</sequence>
<comment type="caution">
    <text evidence="2">The sequence shown here is derived from an EMBL/GenBank/DDBJ whole genome shotgun (WGS) entry which is preliminary data.</text>
</comment>
<keyword evidence="3" id="KW-1185">Reference proteome</keyword>
<proteinExistence type="predicted"/>
<feature type="region of interest" description="Disordered" evidence="1">
    <location>
        <begin position="58"/>
        <end position="99"/>
    </location>
</feature>
<dbReference type="AlphaFoldDB" id="A0A4Y2KYA6"/>
<evidence type="ECO:0000256" key="1">
    <source>
        <dbReference type="SAM" id="MobiDB-lite"/>
    </source>
</evidence>
<gene>
    <name evidence="2" type="ORF">AVEN_231137_1</name>
</gene>
<organism evidence="2 3">
    <name type="scientific">Araneus ventricosus</name>
    <name type="common">Orbweaver spider</name>
    <name type="synonym">Epeira ventricosa</name>
    <dbReference type="NCBI Taxonomy" id="182803"/>
    <lineage>
        <taxon>Eukaryota</taxon>
        <taxon>Metazoa</taxon>
        <taxon>Ecdysozoa</taxon>
        <taxon>Arthropoda</taxon>
        <taxon>Chelicerata</taxon>
        <taxon>Arachnida</taxon>
        <taxon>Araneae</taxon>
        <taxon>Araneomorphae</taxon>
        <taxon>Entelegynae</taxon>
        <taxon>Araneoidea</taxon>
        <taxon>Araneidae</taxon>
        <taxon>Araneus</taxon>
    </lineage>
</organism>
<protein>
    <submittedName>
        <fullName evidence="2">Uncharacterized protein</fullName>
    </submittedName>
</protein>
<evidence type="ECO:0000313" key="3">
    <source>
        <dbReference type="Proteomes" id="UP000499080"/>
    </source>
</evidence>